<keyword evidence="3" id="KW-1015">Disulfide bond</keyword>
<dbReference type="InterPro" id="IPR047565">
    <property type="entry name" value="Alpha-macroglob_thiol-ester_cl"/>
</dbReference>
<keyword evidence="1" id="KW-0732">Signal</keyword>
<evidence type="ECO:0000259" key="4">
    <source>
        <dbReference type="SMART" id="SM01359"/>
    </source>
</evidence>
<dbReference type="InterPro" id="IPR001599">
    <property type="entry name" value="Macroglobln_a2"/>
</dbReference>
<gene>
    <name evidence="7" type="ORF">CYMTET_51942</name>
</gene>
<evidence type="ECO:0000259" key="5">
    <source>
        <dbReference type="SMART" id="SM01360"/>
    </source>
</evidence>
<keyword evidence="8" id="KW-1185">Reference proteome</keyword>
<dbReference type="SUPFAM" id="SSF48239">
    <property type="entry name" value="Terpenoid cyclases/Protein prenyltransferases"/>
    <property type="match status" value="1"/>
</dbReference>
<feature type="non-terminal residue" evidence="7">
    <location>
        <position position="1221"/>
    </location>
</feature>
<dbReference type="PROSITE" id="PS00477">
    <property type="entry name" value="ALPHA_2_MACROGLOBULIN"/>
    <property type="match status" value="1"/>
</dbReference>
<dbReference type="Gene3D" id="2.60.120.1540">
    <property type="match status" value="1"/>
</dbReference>
<name>A0AAE0BJZ9_9CHLO</name>
<keyword evidence="2" id="KW-0882">Thioester bond</keyword>
<evidence type="ECO:0000259" key="6">
    <source>
        <dbReference type="SMART" id="SM01361"/>
    </source>
</evidence>
<dbReference type="InterPro" id="IPR036595">
    <property type="entry name" value="A-macroglobulin_rcpt-bd_sf"/>
</dbReference>
<dbReference type="InterPro" id="IPR011625">
    <property type="entry name" value="A2M_N_BRD"/>
</dbReference>
<dbReference type="SMART" id="SM01359">
    <property type="entry name" value="A2M_N_2"/>
    <property type="match status" value="1"/>
</dbReference>
<dbReference type="Proteomes" id="UP001190700">
    <property type="component" value="Unassembled WGS sequence"/>
</dbReference>
<dbReference type="CDD" id="cd02897">
    <property type="entry name" value="A2M_2"/>
    <property type="match status" value="1"/>
</dbReference>
<protein>
    <submittedName>
        <fullName evidence="7">Uncharacterized protein</fullName>
    </submittedName>
</protein>
<dbReference type="Pfam" id="PF07678">
    <property type="entry name" value="TED_complement"/>
    <property type="match status" value="1"/>
</dbReference>
<dbReference type="GO" id="GO:0004866">
    <property type="term" value="F:endopeptidase inhibitor activity"/>
    <property type="evidence" value="ECO:0007669"/>
    <property type="project" value="InterPro"/>
</dbReference>
<dbReference type="PANTHER" id="PTHR11412">
    <property type="entry name" value="MACROGLOBULIN / COMPLEMENT"/>
    <property type="match status" value="1"/>
</dbReference>
<dbReference type="Pfam" id="PF00207">
    <property type="entry name" value="A2M"/>
    <property type="match status" value="1"/>
</dbReference>
<dbReference type="Gene3D" id="2.60.40.690">
    <property type="entry name" value="Alpha-macroglobulin, receptor-binding domain"/>
    <property type="match status" value="1"/>
</dbReference>
<reference evidence="7 8" key="1">
    <citation type="journal article" date="2015" name="Genome Biol. Evol.">
        <title>Comparative Genomics of a Bacterivorous Green Alga Reveals Evolutionary Causalities and Consequences of Phago-Mixotrophic Mode of Nutrition.</title>
        <authorList>
            <person name="Burns J.A."/>
            <person name="Paasch A."/>
            <person name="Narechania A."/>
            <person name="Kim E."/>
        </authorList>
    </citation>
    <scope>NUCLEOTIDE SEQUENCE [LARGE SCALE GENOMIC DNA]</scope>
    <source>
        <strain evidence="7 8">PLY_AMNH</strain>
    </source>
</reference>
<dbReference type="SMART" id="SM01419">
    <property type="entry name" value="Thiol-ester_cl"/>
    <property type="match status" value="1"/>
</dbReference>
<feature type="domain" description="Alpha-2-macroglobulin" evidence="5">
    <location>
        <begin position="491"/>
        <end position="582"/>
    </location>
</feature>
<feature type="domain" description="Alpha-macroglobulin receptor-binding" evidence="6">
    <location>
        <begin position="1116"/>
        <end position="1207"/>
    </location>
</feature>
<dbReference type="InterPro" id="IPR013783">
    <property type="entry name" value="Ig-like_fold"/>
</dbReference>
<evidence type="ECO:0000256" key="3">
    <source>
        <dbReference type="ARBA" id="ARBA00023157"/>
    </source>
</evidence>
<evidence type="ECO:0000313" key="8">
    <source>
        <dbReference type="Proteomes" id="UP001190700"/>
    </source>
</evidence>
<dbReference type="Gene3D" id="2.60.40.10">
    <property type="entry name" value="Immunoglobulins"/>
    <property type="match status" value="1"/>
</dbReference>
<dbReference type="SUPFAM" id="SSF49410">
    <property type="entry name" value="Alpha-macroglobulin receptor domain"/>
    <property type="match status" value="1"/>
</dbReference>
<dbReference type="AlphaFoldDB" id="A0AAE0BJZ9"/>
<feature type="non-terminal residue" evidence="7">
    <location>
        <position position="1"/>
    </location>
</feature>
<dbReference type="InterPro" id="IPR009048">
    <property type="entry name" value="A-macroglobulin_rcpt-bd"/>
</dbReference>
<feature type="domain" description="Alpha-2-macroglobulin bait region" evidence="4">
    <location>
        <begin position="248"/>
        <end position="380"/>
    </location>
</feature>
<dbReference type="InterPro" id="IPR008930">
    <property type="entry name" value="Terpenoid_cyclase/PrenylTrfase"/>
</dbReference>
<sequence length="1221" mass="128823">VVVTTTQEVVSPSTKELVGAVSATYTYGELVEGELEVIVAQDLPSWARSDQPQTGSGHTIVAVYSQPHIEGTADFRVSLENVQFSYGYALEVTAVVKEAATGETQNGTGSVRVASQDHTVETSADAFFTPGSTYPITFEVKAADGSAVNDVLKVTVAVNTMSYSPRDDLVFSVDIVDSHGYLEVDLPADDSSCCEEEDIVNNNWRSCCYNWLSVSPTSLEATDSEAYGGYLGGYHSASRATDSTVPSAALEVKETGEGGTQRTFTVSTASEGASVDYAVIGRLGVVAVGKLAIAGTSAELQLEVTGDMAPSATLLTWMLVDGTMVADSLVIDAAAQLAHDVSVAFSATEAQPGDVLQVTASGAPGGRAFVLAVDRSVALQAGGSSELTSDEVVASAQAFNPSGSSECGSYSEPTAETHMVNAGMIALTSATIPACEGDLVWLEEAMMVDAADGAVAEADEAMFRRDATPPSSGESEVTTTTTKTRSYFPEAWLWRHVDLDLETGLGSFNTTAPDTITTWDLSAFGVAASEGLGIAASSELRVFKPFFVRPNVPYSLTRHEGAQLAVAVYSYLEEDMEVTVDLTTEGDALEVTSAMSVTVQVAAGGYATAMFEVVGTRAGTTALVVTGTASTGGRSDAVQKAVLVEAEGIKQVATQNVVARLEGDTAEAVYYLNSTVPADTVEGSAWAQVSVIGDMMGQTVAGLERLLRIPYGCGEQNMITTAPNVFVMQYLTGVGKLDAELTARANRNMLLGYQRELTYRHTDASFSAFGTSDASGSTWLTAFVVKTFAQAAQFVYVDPEMLRASATWLQDLQQRDGSFEARGSVIHTEMQGGAGSGVSLTAYVLIALLEAGTGVVEESTVTAAVGYLEAADTHLDTYSAVISAYAMALACAKRGLGCGESASSLSYIESIAITSDGLTHWQKLASTPPPSKDGQEEISPWYQRRATSSEIELTAYGLLAYVSAGRVADSFPVARWVMEQRNDLGGFSSTQDTVVALQALAEYSSAVYSDDVLITVDVTGPEGFAWSAEVTKDNLDLLQVRDAPVGGVLEARVSGSGFALVQLAVHFNLPEEQEPPAYDLQVTWSNVTGTNGGSMIADVCMQMFTADEQEGTTAEVGMVLAEVGLYSGYSATTASMERLVAAQSLVKRAEASADARAVQVYLEEVTTAQRVCFTLEAQRSSVVTSLQPTECMVYPYYEPTRRTVLTTSMEGETCSIDHFNG</sequence>
<dbReference type="Gene3D" id="1.50.10.20">
    <property type="match status" value="1"/>
</dbReference>
<evidence type="ECO:0000256" key="2">
    <source>
        <dbReference type="ARBA" id="ARBA00022966"/>
    </source>
</evidence>
<proteinExistence type="predicted"/>
<comment type="caution">
    <text evidence="7">The sequence shown here is derived from an EMBL/GenBank/DDBJ whole genome shotgun (WGS) entry which is preliminary data.</text>
</comment>
<evidence type="ECO:0000313" key="7">
    <source>
        <dbReference type="EMBL" id="KAK3238016.1"/>
    </source>
</evidence>
<dbReference type="Pfam" id="PF07677">
    <property type="entry name" value="A2M_recep"/>
    <property type="match status" value="1"/>
</dbReference>
<dbReference type="Pfam" id="PF07703">
    <property type="entry name" value="A2M_BRD"/>
    <property type="match status" value="1"/>
</dbReference>
<accession>A0AAE0BJZ9</accession>
<dbReference type="EMBL" id="LGRX02034359">
    <property type="protein sequence ID" value="KAK3238016.1"/>
    <property type="molecule type" value="Genomic_DNA"/>
</dbReference>
<dbReference type="SMART" id="SM01361">
    <property type="entry name" value="A2M_recep"/>
    <property type="match status" value="1"/>
</dbReference>
<dbReference type="InterPro" id="IPR050473">
    <property type="entry name" value="A2M/Complement_sys"/>
</dbReference>
<dbReference type="GO" id="GO:0005615">
    <property type="term" value="C:extracellular space"/>
    <property type="evidence" value="ECO:0007669"/>
    <property type="project" value="InterPro"/>
</dbReference>
<dbReference type="PANTHER" id="PTHR11412:SF136">
    <property type="entry name" value="CD109 ANTIGEN"/>
    <property type="match status" value="1"/>
</dbReference>
<dbReference type="InterPro" id="IPR019742">
    <property type="entry name" value="MacrogloblnA2_CS"/>
</dbReference>
<dbReference type="InterPro" id="IPR041813">
    <property type="entry name" value="A2M_TED"/>
</dbReference>
<dbReference type="Gene3D" id="2.60.40.1940">
    <property type="match status" value="1"/>
</dbReference>
<dbReference type="InterPro" id="IPR011626">
    <property type="entry name" value="Alpha-macroglobulin_TED"/>
</dbReference>
<evidence type="ECO:0000256" key="1">
    <source>
        <dbReference type="ARBA" id="ARBA00022729"/>
    </source>
</evidence>
<dbReference type="Gene3D" id="2.60.40.1930">
    <property type="match status" value="1"/>
</dbReference>
<dbReference type="SMART" id="SM01360">
    <property type="entry name" value="A2M"/>
    <property type="match status" value="1"/>
</dbReference>
<dbReference type="Gene3D" id="2.20.130.20">
    <property type="match status" value="1"/>
</dbReference>
<organism evidence="7 8">
    <name type="scientific">Cymbomonas tetramitiformis</name>
    <dbReference type="NCBI Taxonomy" id="36881"/>
    <lineage>
        <taxon>Eukaryota</taxon>
        <taxon>Viridiplantae</taxon>
        <taxon>Chlorophyta</taxon>
        <taxon>Pyramimonadophyceae</taxon>
        <taxon>Pyramimonadales</taxon>
        <taxon>Pyramimonadaceae</taxon>
        <taxon>Cymbomonas</taxon>
    </lineage>
</organism>